<name>A0A518ANG9_9BACT</name>
<evidence type="ECO:0000313" key="4">
    <source>
        <dbReference type="Proteomes" id="UP000315750"/>
    </source>
</evidence>
<gene>
    <name evidence="3" type="ORF">Pan181_24750</name>
</gene>
<dbReference type="Pfam" id="PF04832">
    <property type="entry name" value="SOUL"/>
    <property type="match status" value="1"/>
</dbReference>
<evidence type="ECO:0000256" key="2">
    <source>
        <dbReference type="SAM" id="SignalP"/>
    </source>
</evidence>
<dbReference type="SUPFAM" id="SSF55136">
    <property type="entry name" value="Probable bacterial effector-binding domain"/>
    <property type="match status" value="1"/>
</dbReference>
<protein>
    <submittedName>
        <fullName evidence="3">SOUL heme-binding protein</fullName>
    </submittedName>
</protein>
<dbReference type="EMBL" id="CP036278">
    <property type="protein sequence ID" value="QDU56267.1"/>
    <property type="molecule type" value="Genomic_DNA"/>
</dbReference>
<dbReference type="AlphaFoldDB" id="A0A518ANG9"/>
<sequence precursor="true">MWVRTAAVLLLGVVTSFLARAAEPEKDDPPKEGRVIERLSGDSEVEAEPQPDGSTFYRNEVRRVTTPLPEGYPRPTPPEVVEVKSYPEVRRATFAGQGQGQGPNGMKNSATGFWPLFGHIKSRGIAMTAPVEIEYEGLEPGDDQKIDGWNMAFLYRSKQTGPTESYANITVEDAKPVTVVATGIAGDATREAIDTALQQLQKSLAESTDWQPAGDPRVLGYNGPDVPAAERWSEVQLPVTKKPAAAEQDE</sequence>
<organism evidence="3 4">
    <name type="scientific">Aeoliella mucimassa</name>
    <dbReference type="NCBI Taxonomy" id="2527972"/>
    <lineage>
        <taxon>Bacteria</taxon>
        <taxon>Pseudomonadati</taxon>
        <taxon>Planctomycetota</taxon>
        <taxon>Planctomycetia</taxon>
        <taxon>Pirellulales</taxon>
        <taxon>Lacipirellulaceae</taxon>
        <taxon>Aeoliella</taxon>
    </lineage>
</organism>
<feature type="signal peptide" evidence="2">
    <location>
        <begin position="1"/>
        <end position="21"/>
    </location>
</feature>
<evidence type="ECO:0000256" key="1">
    <source>
        <dbReference type="SAM" id="MobiDB-lite"/>
    </source>
</evidence>
<dbReference type="RefSeq" id="WP_145247034.1">
    <property type="nucleotide sequence ID" value="NZ_CP036278.1"/>
</dbReference>
<keyword evidence="4" id="KW-1185">Reference proteome</keyword>
<reference evidence="3 4" key="1">
    <citation type="submission" date="2019-02" db="EMBL/GenBank/DDBJ databases">
        <title>Deep-cultivation of Planctomycetes and their phenomic and genomic characterization uncovers novel biology.</title>
        <authorList>
            <person name="Wiegand S."/>
            <person name="Jogler M."/>
            <person name="Boedeker C."/>
            <person name="Pinto D."/>
            <person name="Vollmers J."/>
            <person name="Rivas-Marin E."/>
            <person name="Kohn T."/>
            <person name="Peeters S.H."/>
            <person name="Heuer A."/>
            <person name="Rast P."/>
            <person name="Oberbeckmann S."/>
            <person name="Bunk B."/>
            <person name="Jeske O."/>
            <person name="Meyerdierks A."/>
            <person name="Storesund J.E."/>
            <person name="Kallscheuer N."/>
            <person name="Luecker S."/>
            <person name="Lage O.M."/>
            <person name="Pohl T."/>
            <person name="Merkel B.J."/>
            <person name="Hornburger P."/>
            <person name="Mueller R.-W."/>
            <person name="Bruemmer F."/>
            <person name="Labrenz M."/>
            <person name="Spormann A.M."/>
            <person name="Op den Camp H."/>
            <person name="Overmann J."/>
            <person name="Amann R."/>
            <person name="Jetten M.S.M."/>
            <person name="Mascher T."/>
            <person name="Medema M.H."/>
            <person name="Devos D.P."/>
            <person name="Kaster A.-K."/>
            <person name="Ovreas L."/>
            <person name="Rohde M."/>
            <person name="Galperin M.Y."/>
            <person name="Jogler C."/>
        </authorList>
    </citation>
    <scope>NUCLEOTIDE SEQUENCE [LARGE SCALE GENOMIC DNA]</scope>
    <source>
        <strain evidence="3 4">Pan181</strain>
    </source>
</reference>
<dbReference type="InterPro" id="IPR011256">
    <property type="entry name" value="Reg_factor_effector_dom_sf"/>
</dbReference>
<proteinExistence type="predicted"/>
<feature type="region of interest" description="Disordered" evidence="1">
    <location>
        <begin position="22"/>
        <end position="60"/>
    </location>
</feature>
<dbReference type="OrthoDB" id="263408at2"/>
<dbReference type="KEGG" id="amuc:Pan181_24750"/>
<dbReference type="Proteomes" id="UP000315750">
    <property type="component" value="Chromosome"/>
</dbReference>
<feature type="compositionally biased region" description="Basic and acidic residues" evidence="1">
    <location>
        <begin position="22"/>
        <end position="41"/>
    </location>
</feature>
<feature type="region of interest" description="Disordered" evidence="1">
    <location>
        <begin position="205"/>
        <end position="250"/>
    </location>
</feature>
<dbReference type="Gene3D" id="3.20.80.10">
    <property type="entry name" value="Regulatory factor, effector binding domain"/>
    <property type="match status" value="1"/>
</dbReference>
<keyword evidence="2" id="KW-0732">Signal</keyword>
<feature type="chain" id="PRO_5022127438" evidence="2">
    <location>
        <begin position="22"/>
        <end position="250"/>
    </location>
</feature>
<evidence type="ECO:0000313" key="3">
    <source>
        <dbReference type="EMBL" id="QDU56267.1"/>
    </source>
</evidence>
<accession>A0A518ANG9</accession>
<dbReference type="InterPro" id="IPR006917">
    <property type="entry name" value="SOUL_heme-bd"/>
</dbReference>